<dbReference type="EMBL" id="BTRK01000005">
    <property type="protein sequence ID" value="GMR54742.1"/>
    <property type="molecule type" value="Genomic_DNA"/>
</dbReference>
<evidence type="ECO:0000313" key="3">
    <source>
        <dbReference type="Proteomes" id="UP001328107"/>
    </source>
</evidence>
<dbReference type="Proteomes" id="UP001328107">
    <property type="component" value="Unassembled WGS sequence"/>
</dbReference>
<feature type="domain" description="MATH" evidence="1">
    <location>
        <begin position="42"/>
        <end position="114"/>
    </location>
</feature>
<dbReference type="InterPro" id="IPR008974">
    <property type="entry name" value="TRAF-like"/>
</dbReference>
<dbReference type="Pfam" id="PF00917">
    <property type="entry name" value="MATH"/>
    <property type="match status" value="1"/>
</dbReference>
<evidence type="ECO:0000259" key="1">
    <source>
        <dbReference type="Pfam" id="PF00917"/>
    </source>
</evidence>
<feature type="non-terminal residue" evidence="2">
    <location>
        <position position="1"/>
    </location>
</feature>
<feature type="non-terminal residue" evidence="2">
    <location>
        <position position="121"/>
    </location>
</feature>
<gene>
    <name evidence="2" type="ORF">PMAYCL1PPCAC_24937</name>
</gene>
<sequence>FEPLPDMGNSLYTVPEDSTDRSRSGVIRFEVEDWMVDYDGRNSPEVEVGGVPWKANVRKLKGKSGEQVAVYLCSEINRSMQWSIDVDFEIILFNSDSSKNVTTKRKTITFHNDRRIWGEHE</sequence>
<proteinExistence type="predicted"/>
<dbReference type="AlphaFoldDB" id="A0AAN5D2W7"/>
<dbReference type="InterPro" id="IPR002083">
    <property type="entry name" value="MATH/TRAF_dom"/>
</dbReference>
<dbReference type="SUPFAM" id="SSF49599">
    <property type="entry name" value="TRAF domain-like"/>
    <property type="match status" value="1"/>
</dbReference>
<name>A0AAN5D2W7_9BILA</name>
<accession>A0AAN5D2W7</accession>
<dbReference type="CDD" id="cd00121">
    <property type="entry name" value="MATH"/>
    <property type="match status" value="1"/>
</dbReference>
<reference evidence="3" key="1">
    <citation type="submission" date="2022-10" db="EMBL/GenBank/DDBJ databases">
        <title>Genome assembly of Pristionchus species.</title>
        <authorList>
            <person name="Yoshida K."/>
            <person name="Sommer R.J."/>
        </authorList>
    </citation>
    <scope>NUCLEOTIDE SEQUENCE [LARGE SCALE GENOMIC DNA]</scope>
    <source>
        <strain evidence="3">RS5460</strain>
    </source>
</reference>
<dbReference type="Gene3D" id="2.60.210.10">
    <property type="entry name" value="Apoptosis, Tumor Necrosis Factor Receptor Associated Protein 2, Chain A"/>
    <property type="match status" value="1"/>
</dbReference>
<protein>
    <recommendedName>
        <fullName evidence="1">MATH domain-containing protein</fullName>
    </recommendedName>
</protein>
<organism evidence="2 3">
    <name type="scientific">Pristionchus mayeri</name>
    <dbReference type="NCBI Taxonomy" id="1317129"/>
    <lineage>
        <taxon>Eukaryota</taxon>
        <taxon>Metazoa</taxon>
        <taxon>Ecdysozoa</taxon>
        <taxon>Nematoda</taxon>
        <taxon>Chromadorea</taxon>
        <taxon>Rhabditida</taxon>
        <taxon>Rhabditina</taxon>
        <taxon>Diplogasteromorpha</taxon>
        <taxon>Diplogasteroidea</taxon>
        <taxon>Neodiplogasteridae</taxon>
        <taxon>Pristionchus</taxon>
    </lineage>
</organism>
<evidence type="ECO:0000313" key="2">
    <source>
        <dbReference type="EMBL" id="GMR54742.1"/>
    </source>
</evidence>
<comment type="caution">
    <text evidence="2">The sequence shown here is derived from an EMBL/GenBank/DDBJ whole genome shotgun (WGS) entry which is preliminary data.</text>
</comment>
<keyword evidence="3" id="KW-1185">Reference proteome</keyword>